<evidence type="ECO:0000259" key="6">
    <source>
        <dbReference type="PROSITE" id="PS51935"/>
    </source>
</evidence>
<dbReference type="InterPro" id="IPR008258">
    <property type="entry name" value="Transglycosylase_SLT_dom_1"/>
</dbReference>
<dbReference type="PROSITE" id="PS00922">
    <property type="entry name" value="TRANSGLYCOSYLASE"/>
    <property type="match status" value="1"/>
</dbReference>
<keyword evidence="3" id="KW-0645">Protease</keyword>
<dbReference type="Pfam" id="PF01464">
    <property type="entry name" value="SLT"/>
    <property type="match status" value="1"/>
</dbReference>
<protein>
    <submittedName>
        <fullName evidence="7">Transglycosylase SLT domain-containing protein</fullName>
    </submittedName>
</protein>
<dbReference type="InterPro" id="IPR051202">
    <property type="entry name" value="Peptidase_C40"/>
</dbReference>
<evidence type="ECO:0000256" key="2">
    <source>
        <dbReference type="ARBA" id="ARBA00007734"/>
    </source>
</evidence>
<evidence type="ECO:0000256" key="1">
    <source>
        <dbReference type="ARBA" id="ARBA00007074"/>
    </source>
</evidence>
<comment type="caution">
    <text evidence="7">The sequence shown here is derived from an EMBL/GenBank/DDBJ whole genome shotgun (WGS) entry which is preliminary data.</text>
</comment>
<dbReference type="PANTHER" id="PTHR47053:SF1">
    <property type="entry name" value="MUREIN DD-ENDOPEPTIDASE MEPH-RELATED"/>
    <property type="match status" value="1"/>
</dbReference>
<dbReference type="PROSITE" id="PS51935">
    <property type="entry name" value="NLPC_P60"/>
    <property type="match status" value="1"/>
</dbReference>
<evidence type="ECO:0000313" key="7">
    <source>
        <dbReference type="EMBL" id="MFI7585873.1"/>
    </source>
</evidence>
<dbReference type="PANTHER" id="PTHR47053">
    <property type="entry name" value="MUREIN DD-ENDOPEPTIDASE MEPH-RELATED"/>
    <property type="match status" value="1"/>
</dbReference>
<proteinExistence type="inferred from homology"/>
<keyword evidence="5" id="KW-0788">Thiol protease</keyword>
<dbReference type="Proteomes" id="UP001612915">
    <property type="component" value="Unassembled WGS sequence"/>
</dbReference>
<evidence type="ECO:0000256" key="4">
    <source>
        <dbReference type="ARBA" id="ARBA00022801"/>
    </source>
</evidence>
<evidence type="ECO:0000256" key="3">
    <source>
        <dbReference type="ARBA" id="ARBA00022670"/>
    </source>
</evidence>
<dbReference type="SUPFAM" id="SSF53955">
    <property type="entry name" value="Lysozyme-like"/>
    <property type="match status" value="1"/>
</dbReference>
<organism evidence="7 8">
    <name type="scientific">Spongisporangium articulatum</name>
    <dbReference type="NCBI Taxonomy" id="3362603"/>
    <lineage>
        <taxon>Bacteria</taxon>
        <taxon>Bacillati</taxon>
        <taxon>Actinomycetota</taxon>
        <taxon>Actinomycetes</taxon>
        <taxon>Kineosporiales</taxon>
        <taxon>Kineosporiaceae</taxon>
        <taxon>Spongisporangium</taxon>
    </lineage>
</organism>
<reference evidence="7 8" key="1">
    <citation type="submission" date="2024-10" db="EMBL/GenBank/DDBJ databases">
        <title>The Natural Products Discovery Center: Release of the First 8490 Sequenced Strains for Exploring Actinobacteria Biosynthetic Diversity.</title>
        <authorList>
            <person name="Kalkreuter E."/>
            <person name="Kautsar S.A."/>
            <person name="Yang D."/>
            <person name="Bader C.D."/>
            <person name="Teijaro C.N."/>
            <person name="Fluegel L."/>
            <person name="Davis C.M."/>
            <person name="Simpson J.R."/>
            <person name="Lauterbach L."/>
            <person name="Steele A.D."/>
            <person name="Gui C."/>
            <person name="Meng S."/>
            <person name="Li G."/>
            <person name="Viehrig K."/>
            <person name="Ye F."/>
            <person name="Su P."/>
            <person name="Kiefer A.F."/>
            <person name="Nichols A."/>
            <person name="Cepeda A.J."/>
            <person name="Yan W."/>
            <person name="Fan B."/>
            <person name="Jiang Y."/>
            <person name="Adhikari A."/>
            <person name="Zheng C.-J."/>
            <person name="Schuster L."/>
            <person name="Cowan T.M."/>
            <person name="Smanski M.J."/>
            <person name="Chevrette M.G."/>
            <person name="De Carvalho L.P.S."/>
            <person name="Shen B."/>
        </authorList>
    </citation>
    <scope>NUCLEOTIDE SEQUENCE [LARGE SCALE GENOMIC DNA]</scope>
    <source>
        <strain evidence="7 8">NPDC049639</strain>
    </source>
</reference>
<dbReference type="SUPFAM" id="SSF54001">
    <property type="entry name" value="Cysteine proteinases"/>
    <property type="match status" value="1"/>
</dbReference>
<comment type="similarity">
    <text evidence="2">Belongs to the transglycosylase Slt family.</text>
</comment>
<name>A0ABW8AI86_9ACTN</name>
<sequence length="324" mass="33506">MTDTGFAAVQSRVAQLQALLSPTGTSSASNSSSAFDKALAAAGATDGTDVRQQAIDIAKKYLGVPYKWGGTDPRTGLDCSGFAQLVMKQVGVNLPRTSAEQAKVGTEVSSLDDAQPGDLVFFGSPVHHVGIYVGDGKMIDAPHTGSEVRIEKVWGTPSHIRRVLPESTGTATASSAASVSGLLGTQSVGSAGGTGALSGTPYADLFARAGRKYGVDPSLLSAIAKAESSYNPSAVSHAGARGLMQLMPGTARGLGVDPDNPTQAVNGAAKLMADNLRTFNGRVDLALAAYNAGPGAVRKYNGIPPYEETQNYVKRVSSYWKDLR</sequence>
<dbReference type="InterPro" id="IPR038765">
    <property type="entry name" value="Papain-like_cys_pep_sf"/>
</dbReference>
<feature type="domain" description="NlpC/P60" evidence="6">
    <location>
        <begin position="48"/>
        <end position="171"/>
    </location>
</feature>
<accession>A0ABW8AI86</accession>
<dbReference type="InterPro" id="IPR000064">
    <property type="entry name" value="NLP_P60_dom"/>
</dbReference>
<dbReference type="InterPro" id="IPR000189">
    <property type="entry name" value="Transglyc_AS"/>
</dbReference>
<dbReference type="EMBL" id="JBITLV010000001">
    <property type="protein sequence ID" value="MFI7585873.1"/>
    <property type="molecule type" value="Genomic_DNA"/>
</dbReference>
<keyword evidence="8" id="KW-1185">Reference proteome</keyword>
<keyword evidence="4" id="KW-0378">Hydrolase</keyword>
<comment type="similarity">
    <text evidence="1">Belongs to the peptidase C40 family.</text>
</comment>
<gene>
    <name evidence="7" type="ORF">ACIB24_02215</name>
</gene>
<dbReference type="RefSeq" id="WP_398274512.1">
    <property type="nucleotide sequence ID" value="NZ_JBITLV010000001.1"/>
</dbReference>
<dbReference type="Pfam" id="PF00877">
    <property type="entry name" value="NLPC_P60"/>
    <property type="match status" value="1"/>
</dbReference>
<evidence type="ECO:0000256" key="5">
    <source>
        <dbReference type="ARBA" id="ARBA00022807"/>
    </source>
</evidence>
<evidence type="ECO:0000313" key="8">
    <source>
        <dbReference type="Proteomes" id="UP001612915"/>
    </source>
</evidence>
<dbReference type="InterPro" id="IPR023346">
    <property type="entry name" value="Lysozyme-like_dom_sf"/>
</dbReference>
<dbReference type="Gene3D" id="3.90.1720.10">
    <property type="entry name" value="endopeptidase domain like (from Nostoc punctiforme)"/>
    <property type="match status" value="1"/>
</dbReference>
<dbReference type="Gene3D" id="1.10.530.10">
    <property type="match status" value="1"/>
</dbReference>
<dbReference type="CDD" id="cd00254">
    <property type="entry name" value="LT-like"/>
    <property type="match status" value="1"/>
</dbReference>